<feature type="compositionally biased region" description="Polar residues" evidence="1">
    <location>
        <begin position="88"/>
        <end position="109"/>
    </location>
</feature>
<protein>
    <submittedName>
        <fullName evidence="2">Uncharacterized protein</fullName>
    </submittedName>
</protein>
<sequence>MMAAAAAALAEYQRAGGHQRAASHDLPERTPSPVKHSRNASASRALLTPLPGLNRSAPGPIIRPMPLAAGAAVGGDMMLSPFGPPPQTDSNSNSLSHPSTGPSLPSASAQGFVFPAPPDTLPTASTESLREPRHSGTTASADGSHRRGSAPRSASYDDFGVQQGTASRSEPTLVLLNSPTVSLNEGERARNRESSSSGAGSGWEEVGTVQRLGQAWNTGPTTPRTSVYLRQVDEEPSPFAPVEPVTPERARRGEFGSPRKLLQRLWR</sequence>
<dbReference type="EMBL" id="KQ087252">
    <property type="protein sequence ID" value="KLT39661.1"/>
    <property type="molecule type" value="Genomic_DNA"/>
</dbReference>
<dbReference type="GeneID" id="28984813"/>
<feature type="compositionally biased region" description="Polar residues" evidence="1">
    <location>
        <begin position="162"/>
        <end position="183"/>
    </location>
</feature>
<evidence type="ECO:0000313" key="3">
    <source>
        <dbReference type="Proteomes" id="UP000053611"/>
    </source>
</evidence>
<feature type="region of interest" description="Disordered" evidence="1">
    <location>
        <begin position="15"/>
        <end position="58"/>
    </location>
</feature>
<dbReference type="AlphaFoldDB" id="A0A0J0XF21"/>
<evidence type="ECO:0000313" key="2">
    <source>
        <dbReference type="EMBL" id="KLT39661.1"/>
    </source>
</evidence>
<proteinExistence type="predicted"/>
<evidence type="ECO:0000256" key="1">
    <source>
        <dbReference type="SAM" id="MobiDB-lite"/>
    </source>
</evidence>
<feature type="compositionally biased region" description="Polar residues" evidence="1">
    <location>
        <begin position="215"/>
        <end position="225"/>
    </location>
</feature>
<name>A0A0J0XF21_9TREE</name>
<feature type="compositionally biased region" description="Low complexity" evidence="1">
    <location>
        <begin position="194"/>
        <end position="207"/>
    </location>
</feature>
<gene>
    <name evidence="2" type="ORF">CC85DRAFT_288308</name>
</gene>
<keyword evidence="3" id="KW-1185">Reference proteome</keyword>
<organism evidence="2 3">
    <name type="scientific">Cutaneotrichosporon oleaginosum</name>
    <dbReference type="NCBI Taxonomy" id="879819"/>
    <lineage>
        <taxon>Eukaryota</taxon>
        <taxon>Fungi</taxon>
        <taxon>Dikarya</taxon>
        <taxon>Basidiomycota</taxon>
        <taxon>Agaricomycotina</taxon>
        <taxon>Tremellomycetes</taxon>
        <taxon>Trichosporonales</taxon>
        <taxon>Trichosporonaceae</taxon>
        <taxon>Cutaneotrichosporon</taxon>
    </lineage>
</organism>
<accession>A0A0J0XF21</accession>
<feature type="region of interest" description="Disordered" evidence="1">
    <location>
        <begin position="78"/>
        <end position="267"/>
    </location>
</feature>
<reference evidence="2 3" key="1">
    <citation type="submission" date="2015-03" db="EMBL/GenBank/DDBJ databases">
        <title>Genomics and transcriptomics of the oil-accumulating basidiomycete yeast T. oleaginosus allow insights into substrate utilization and the diverse evolutionary trajectories of mating systems in fungi.</title>
        <authorList>
            <consortium name="DOE Joint Genome Institute"/>
            <person name="Kourist R."/>
            <person name="Kracht O."/>
            <person name="Bracharz F."/>
            <person name="Lipzen A."/>
            <person name="Nolan M."/>
            <person name="Ohm R."/>
            <person name="Grigoriev I."/>
            <person name="Sun S."/>
            <person name="Heitman J."/>
            <person name="Bruck T."/>
            <person name="Nowrousian M."/>
        </authorList>
    </citation>
    <scope>NUCLEOTIDE SEQUENCE [LARGE SCALE GENOMIC DNA]</scope>
    <source>
        <strain evidence="2 3">IBC0246</strain>
    </source>
</reference>
<dbReference type="RefSeq" id="XP_018276152.1">
    <property type="nucleotide sequence ID" value="XM_018424210.1"/>
</dbReference>
<dbReference type="Proteomes" id="UP000053611">
    <property type="component" value="Unassembled WGS sequence"/>
</dbReference>